<evidence type="ECO:0000313" key="3">
    <source>
        <dbReference type="Proteomes" id="UP000738402"/>
    </source>
</evidence>
<feature type="compositionally biased region" description="Basic and acidic residues" evidence="1">
    <location>
        <begin position="16"/>
        <end position="26"/>
    </location>
</feature>
<sequence>MGSKVSKPARSFKPGKVIDVKRETPPQVERDDSFLKKAMSLGVVEVSEQEFVKNHESVDLLKNRKKRQEEGADVKAQVEGSRRSFVGAGQGLLDSSLLTKVIKEYRHDPKGFRPETYNLSDTTWGRLSRVLQSGDVGLPQYAVKLVRPQNGSKEKFVIVGDTEGHVQEVKAAAKEFQESQTLMGDKREERKHKPTGDVTRVL</sequence>
<dbReference type="AlphaFoldDB" id="A0AAN6HZC7"/>
<comment type="caution">
    <text evidence="2">The sequence shown here is derived from an EMBL/GenBank/DDBJ whole genome shotgun (WGS) entry which is preliminary data.</text>
</comment>
<name>A0AAN6HZC7_9ASCO</name>
<reference evidence="2" key="1">
    <citation type="journal article" date="2021" name="G3 (Bethesda)">
        <title>Genomic diversity, chromosomal rearrangements, and interspecies hybridization in the ogataea polymorpha species complex.</title>
        <authorList>
            <person name="Hanson S.J."/>
            <person name="Cinneide E.O."/>
            <person name="Salzberg L.I."/>
            <person name="Wolfe K.H."/>
            <person name="McGowan J."/>
            <person name="Fitzpatrick D.A."/>
            <person name="Matlin K."/>
        </authorList>
    </citation>
    <scope>NUCLEOTIDE SEQUENCE</scope>
    <source>
        <strain evidence="2">83-405-1</strain>
    </source>
</reference>
<accession>A0AAN6HZC7</accession>
<evidence type="ECO:0000313" key="2">
    <source>
        <dbReference type="EMBL" id="KAG7726223.1"/>
    </source>
</evidence>
<dbReference type="EMBL" id="JAHLUH010000010">
    <property type="protein sequence ID" value="KAG7726223.1"/>
    <property type="molecule type" value="Genomic_DNA"/>
</dbReference>
<organism evidence="2 3">
    <name type="scientific">Ogataea haglerorum</name>
    <dbReference type="NCBI Taxonomy" id="1937702"/>
    <lineage>
        <taxon>Eukaryota</taxon>
        <taxon>Fungi</taxon>
        <taxon>Dikarya</taxon>
        <taxon>Ascomycota</taxon>
        <taxon>Saccharomycotina</taxon>
        <taxon>Pichiomycetes</taxon>
        <taxon>Pichiales</taxon>
        <taxon>Pichiaceae</taxon>
        <taxon>Ogataea</taxon>
    </lineage>
</organism>
<proteinExistence type="predicted"/>
<evidence type="ECO:0000256" key="1">
    <source>
        <dbReference type="SAM" id="MobiDB-lite"/>
    </source>
</evidence>
<protein>
    <submittedName>
        <fullName evidence="2">Uncharacterized protein</fullName>
    </submittedName>
</protein>
<feature type="region of interest" description="Disordered" evidence="1">
    <location>
        <begin position="175"/>
        <end position="202"/>
    </location>
</feature>
<dbReference type="Proteomes" id="UP000738402">
    <property type="component" value="Unassembled WGS sequence"/>
</dbReference>
<gene>
    <name evidence="2" type="ORF">KL933_003665</name>
</gene>
<feature type="region of interest" description="Disordered" evidence="1">
    <location>
        <begin position="1"/>
        <end position="26"/>
    </location>
</feature>